<dbReference type="EC" id="3.4.19.12" evidence="7"/>
<evidence type="ECO:0000259" key="9">
    <source>
        <dbReference type="PROSITE" id="PS50235"/>
    </source>
</evidence>
<dbReference type="GO" id="GO:0030330">
    <property type="term" value="P:DNA damage response, signal transduction by p53 class mediator"/>
    <property type="evidence" value="ECO:0007669"/>
    <property type="project" value="TreeGrafter"/>
</dbReference>
<dbReference type="GO" id="GO:0005634">
    <property type="term" value="C:nucleus"/>
    <property type="evidence" value="ECO:0007669"/>
    <property type="project" value="TreeGrafter"/>
</dbReference>
<dbReference type="GO" id="GO:0010506">
    <property type="term" value="P:regulation of autophagy"/>
    <property type="evidence" value="ECO:0007669"/>
    <property type="project" value="TreeGrafter"/>
</dbReference>
<dbReference type="Gene3D" id="3.90.70.10">
    <property type="entry name" value="Cysteine proteinases"/>
    <property type="match status" value="1"/>
</dbReference>
<keyword evidence="3 7" id="KW-0645">Protease</keyword>
<name>A0A9W9Z4A8_9CNID</name>
<dbReference type="PROSITE" id="PS00972">
    <property type="entry name" value="USP_1"/>
    <property type="match status" value="1"/>
</dbReference>
<evidence type="ECO:0000256" key="6">
    <source>
        <dbReference type="ARBA" id="ARBA00022807"/>
    </source>
</evidence>
<dbReference type="AlphaFoldDB" id="A0A9W9Z4A8"/>
<dbReference type="InterPro" id="IPR001394">
    <property type="entry name" value="Peptidase_C19_UCH"/>
</dbReference>
<comment type="caution">
    <text evidence="10">The sequence shown here is derived from an EMBL/GenBank/DDBJ whole genome shotgun (WGS) entry which is preliminary data.</text>
</comment>
<dbReference type="GO" id="GO:0004843">
    <property type="term" value="F:cysteine-type deubiquitinase activity"/>
    <property type="evidence" value="ECO:0007669"/>
    <property type="project" value="UniProtKB-UniRule"/>
</dbReference>
<feature type="compositionally biased region" description="Low complexity" evidence="8">
    <location>
        <begin position="260"/>
        <end position="269"/>
    </location>
</feature>
<protein>
    <recommendedName>
        <fullName evidence="7">Ubiquitin carboxyl-terminal hydrolase</fullName>
        <ecNumber evidence="7">3.4.19.12</ecNumber>
    </recommendedName>
</protein>
<dbReference type="InterPro" id="IPR018200">
    <property type="entry name" value="USP_CS"/>
</dbReference>
<dbReference type="InterPro" id="IPR050164">
    <property type="entry name" value="Peptidase_C19"/>
</dbReference>
<keyword evidence="4 7" id="KW-0833">Ubl conjugation pathway</keyword>
<feature type="domain" description="USP" evidence="9">
    <location>
        <begin position="410"/>
        <end position="783"/>
    </location>
</feature>
<evidence type="ECO:0000256" key="2">
    <source>
        <dbReference type="ARBA" id="ARBA00005427"/>
    </source>
</evidence>
<dbReference type="InterPro" id="IPR028889">
    <property type="entry name" value="USP"/>
</dbReference>
<keyword evidence="5 7" id="KW-0378">Hydrolase</keyword>
<evidence type="ECO:0000256" key="1">
    <source>
        <dbReference type="ARBA" id="ARBA00000707"/>
    </source>
</evidence>
<accession>A0A9W9Z4A8</accession>
<feature type="compositionally biased region" description="Polar residues" evidence="8">
    <location>
        <begin position="288"/>
        <end position="297"/>
    </location>
</feature>
<evidence type="ECO:0000256" key="7">
    <source>
        <dbReference type="RuleBase" id="RU366025"/>
    </source>
</evidence>
<dbReference type="Proteomes" id="UP001163046">
    <property type="component" value="Unassembled WGS sequence"/>
</dbReference>
<dbReference type="PROSITE" id="PS00973">
    <property type="entry name" value="USP_2"/>
    <property type="match status" value="1"/>
</dbReference>
<dbReference type="OrthoDB" id="429671at2759"/>
<evidence type="ECO:0000313" key="10">
    <source>
        <dbReference type="EMBL" id="KAJ7374720.1"/>
    </source>
</evidence>
<dbReference type="PANTHER" id="PTHR24006">
    <property type="entry name" value="UBIQUITIN CARBOXYL-TERMINAL HYDROLASE"/>
    <property type="match status" value="1"/>
</dbReference>
<dbReference type="GO" id="GO:0006508">
    <property type="term" value="P:proteolysis"/>
    <property type="evidence" value="ECO:0007669"/>
    <property type="project" value="UniProtKB-KW"/>
</dbReference>
<dbReference type="CDD" id="cd02257">
    <property type="entry name" value="Peptidase_C19"/>
    <property type="match status" value="1"/>
</dbReference>
<evidence type="ECO:0000313" key="11">
    <source>
        <dbReference type="Proteomes" id="UP001163046"/>
    </source>
</evidence>
<gene>
    <name evidence="10" type="primary">USP10</name>
    <name evidence="10" type="ORF">OS493_005067</name>
</gene>
<dbReference type="FunFam" id="3.90.70.10:FF:000092">
    <property type="entry name" value="Ubiquitin carboxyl-terminal hydrolase"/>
    <property type="match status" value="1"/>
</dbReference>
<dbReference type="GO" id="GO:0016579">
    <property type="term" value="P:protein deubiquitination"/>
    <property type="evidence" value="ECO:0007669"/>
    <property type="project" value="InterPro"/>
</dbReference>
<feature type="region of interest" description="Disordered" evidence="8">
    <location>
        <begin position="153"/>
        <end position="223"/>
    </location>
</feature>
<organism evidence="10 11">
    <name type="scientific">Desmophyllum pertusum</name>
    <dbReference type="NCBI Taxonomy" id="174260"/>
    <lineage>
        <taxon>Eukaryota</taxon>
        <taxon>Metazoa</taxon>
        <taxon>Cnidaria</taxon>
        <taxon>Anthozoa</taxon>
        <taxon>Hexacorallia</taxon>
        <taxon>Scleractinia</taxon>
        <taxon>Caryophylliina</taxon>
        <taxon>Caryophylliidae</taxon>
        <taxon>Desmophyllum</taxon>
    </lineage>
</organism>
<dbReference type="GO" id="GO:0005829">
    <property type="term" value="C:cytosol"/>
    <property type="evidence" value="ECO:0007669"/>
    <property type="project" value="TreeGrafter"/>
</dbReference>
<sequence length="787" mass="87493">MPNSEEGLTFGDFTTEEWEKYFNNSAAQIGNLPPVEFLFDFEYSDHEEQGNDYRAGDAKVQILTSDSSVAAKNVTAGLEDSGVEVGQESEQENTQEKQRNLQLMLVILWMICPIINRSKSKTCQNQLAATPLNKLYLPETALMNLKMKKRKTNLQDVDSFPPLASTVNSQADKVGDKPENERSRKRRKRRRQRKRSGSVSSSSSECGEKERASVNSGGLNTKGKATASLLTTDKVIVSKAVQRKSTSSCDGETVEERKSSSSTEGTSNSPVQSDTDVKITVTVDTSPDPFSSDQTSKALELEKEAPSTVDQCKQTTSTNKVVTDKKEPPKPSKSSWADLFKNSAKPSPGIVIKTASSVLRTETHSASGLKKTEDPVQTTVGVEEDKYAKKFAEIIQKQELNYNQKPYVPRGLINRGNWCYINATLQALAGCSPFFNLLRQLPSMKERGPTSTPILDSFVIFMNEFKELQAKPGSSSKADFNIGESFEPSYVYKMLLVIQSSLSAKGRQEDAQEFLSCILNGMHEEMLQLTKTISAPVKAAEQDAANLSLKANDSAADDELAPEGQEDDGDWEQVGPRNKSMVTRMASYPQSLISDVFGGFLRSSVHQTGLKDSANVEPFFELHLDVQTVTSVEEALKNLVVKEEVQGYTCTKTKAQVDVSRRVTLEGLPKVLILHLKRFIYSKSGSQKLQKVIDYPLELTIGKELLSSNVKNKYSAAQKTYKLFAVVYHHGKNAWGGHYTSDVYHPTHGWIRADDTRLKIVPFNYVLKPTQGKDPYMLFYRRIDLMP</sequence>
<reference evidence="10" key="1">
    <citation type="submission" date="2023-01" db="EMBL/GenBank/DDBJ databases">
        <title>Genome assembly of the deep-sea coral Lophelia pertusa.</title>
        <authorList>
            <person name="Herrera S."/>
            <person name="Cordes E."/>
        </authorList>
    </citation>
    <scope>NUCLEOTIDE SEQUENCE</scope>
    <source>
        <strain evidence="10">USNM1676648</strain>
        <tissue evidence="10">Polyp</tissue>
    </source>
</reference>
<feature type="region of interest" description="Disordered" evidence="8">
    <location>
        <begin position="551"/>
        <end position="575"/>
    </location>
</feature>
<feature type="compositionally biased region" description="Basic and acidic residues" evidence="8">
    <location>
        <begin position="173"/>
        <end position="182"/>
    </location>
</feature>
<dbReference type="SUPFAM" id="SSF54001">
    <property type="entry name" value="Cysteine proteinases"/>
    <property type="match status" value="1"/>
</dbReference>
<keyword evidence="6 7" id="KW-0788">Thiol protease</keyword>
<comment type="similarity">
    <text evidence="2">Belongs to the peptidase C19 family. USP10 subfamily.</text>
</comment>
<feature type="compositionally biased region" description="Acidic residues" evidence="8">
    <location>
        <begin position="555"/>
        <end position="571"/>
    </location>
</feature>
<keyword evidence="11" id="KW-1185">Reference proteome</keyword>
<evidence type="ECO:0000256" key="8">
    <source>
        <dbReference type="SAM" id="MobiDB-lite"/>
    </source>
</evidence>
<dbReference type="InterPro" id="IPR038765">
    <property type="entry name" value="Papain-like_cys_pep_sf"/>
</dbReference>
<proteinExistence type="inferred from homology"/>
<evidence type="ECO:0000256" key="4">
    <source>
        <dbReference type="ARBA" id="ARBA00022786"/>
    </source>
</evidence>
<evidence type="ECO:0000256" key="3">
    <source>
        <dbReference type="ARBA" id="ARBA00022670"/>
    </source>
</evidence>
<feature type="compositionally biased region" description="Polar residues" evidence="8">
    <location>
        <begin position="308"/>
        <end position="321"/>
    </location>
</feature>
<feature type="compositionally biased region" description="Basic residues" evidence="8">
    <location>
        <begin position="183"/>
        <end position="196"/>
    </location>
</feature>
<evidence type="ECO:0000256" key="5">
    <source>
        <dbReference type="ARBA" id="ARBA00022801"/>
    </source>
</evidence>
<dbReference type="EMBL" id="MU826827">
    <property type="protein sequence ID" value="KAJ7374720.1"/>
    <property type="molecule type" value="Genomic_DNA"/>
</dbReference>
<dbReference type="Pfam" id="PF00443">
    <property type="entry name" value="UCH"/>
    <property type="match status" value="1"/>
</dbReference>
<feature type="region of interest" description="Disordered" evidence="8">
    <location>
        <begin position="241"/>
        <end position="341"/>
    </location>
</feature>
<dbReference type="PANTHER" id="PTHR24006:SF687">
    <property type="entry name" value="UBIQUITIN CARBOXYL-TERMINAL HYDROLASE 10"/>
    <property type="match status" value="1"/>
</dbReference>
<dbReference type="PROSITE" id="PS50235">
    <property type="entry name" value="USP_3"/>
    <property type="match status" value="1"/>
</dbReference>
<comment type="catalytic activity">
    <reaction evidence="1 7">
        <text>Thiol-dependent hydrolysis of ester, thioester, amide, peptide and isopeptide bonds formed by the C-terminal Gly of ubiquitin (a 76-residue protein attached to proteins as an intracellular targeting signal).</text>
        <dbReference type="EC" id="3.4.19.12"/>
    </reaction>
</comment>